<dbReference type="InterPro" id="IPR013788">
    <property type="entry name" value="Hemocyanin/hexamerin"/>
</dbReference>
<dbReference type="SUPFAM" id="SSF48056">
    <property type="entry name" value="Di-copper centre-containing domain"/>
    <property type="match status" value="1"/>
</dbReference>
<dbReference type="PANTHER" id="PTHR11511:SF5">
    <property type="entry name" value="FAT-BODY PROTEIN 1-RELATED"/>
    <property type="match status" value="1"/>
</dbReference>
<dbReference type="InterPro" id="IPR037020">
    <property type="entry name" value="Hemocyanin_C_sf"/>
</dbReference>
<dbReference type="InterPro" id="IPR005203">
    <property type="entry name" value="Hemocyanin_C"/>
</dbReference>
<dbReference type="InterPro" id="IPR014756">
    <property type="entry name" value="Ig_E-set"/>
</dbReference>
<feature type="domain" description="Hemocyanin middle" evidence="3">
    <location>
        <begin position="156"/>
        <end position="417"/>
    </location>
</feature>
<dbReference type="Gene3D" id="2.60.40.1520">
    <property type="entry name" value="Hemocyanin, C-terminal domain"/>
    <property type="match status" value="1"/>
</dbReference>
<evidence type="ECO:0000259" key="4">
    <source>
        <dbReference type="Pfam" id="PF03722"/>
    </source>
</evidence>
<feature type="domain" description="Hemocyanin N-terminal" evidence="4">
    <location>
        <begin position="63"/>
        <end position="136"/>
    </location>
</feature>
<dbReference type="Gene3D" id="1.20.1370.10">
    <property type="entry name" value="Hemocyanin, N-terminal domain"/>
    <property type="match status" value="1"/>
</dbReference>
<evidence type="ECO:0000259" key="3">
    <source>
        <dbReference type="Pfam" id="PF00372"/>
    </source>
</evidence>
<dbReference type="PROSITE" id="PS00209">
    <property type="entry name" value="HEMOCYANIN_1"/>
    <property type="match status" value="1"/>
</dbReference>
<dbReference type="PRINTS" id="PR00187">
    <property type="entry name" value="HAEMOCYANIN"/>
</dbReference>
<dbReference type="Proteomes" id="UP001153292">
    <property type="component" value="Chromosome 18"/>
</dbReference>
<organism evidence="6 7">
    <name type="scientific">Chilo suppressalis</name>
    <name type="common">Asiatic rice borer moth</name>
    <dbReference type="NCBI Taxonomy" id="168631"/>
    <lineage>
        <taxon>Eukaryota</taxon>
        <taxon>Metazoa</taxon>
        <taxon>Ecdysozoa</taxon>
        <taxon>Arthropoda</taxon>
        <taxon>Hexapoda</taxon>
        <taxon>Insecta</taxon>
        <taxon>Pterygota</taxon>
        <taxon>Neoptera</taxon>
        <taxon>Endopterygota</taxon>
        <taxon>Lepidoptera</taxon>
        <taxon>Glossata</taxon>
        <taxon>Ditrysia</taxon>
        <taxon>Pyraloidea</taxon>
        <taxon>Crambidae</taxon>
        <taxon>Crambinae</taxon>
        <taxon>Chilo</taxon>
    </lineage>
</organism>
<comment type="similarity">
    <text evidence="2">Belongs to the hemocyanin family.</text>
</comment>
<dbReference type="Pfam" id="PF03723">
    <property type="entry name" value="Hemocyanin_C"/>
    <property type="match status" value="1"/>
</dbReference>
<keyword evidence="7" id="KW-1185">Reference proteome</keyword>
<dbReference type="InterPro" id="IPR005204">
    <property type="entry name" value="Hemocyanin_N"/>
</dbReference>
<protein>
    <submittedName>
        <fullName evidence="6">Uncharacterized protein</fullName>
    </submittedName>
</protein>
<dbReference type="InterPro" id="IPR008922">
    <property type="entry name" value="Di-copper_centre_dom_sf"/>
</dbReference>
<dbReference type="EMBL" id="OU963911">
    <property type="protein sequence ID" value="CAH0400855.1"/>
    <property type="molecule type" value="Genomic_DNA"/>
</dbReference>
<evidence type="ECO:0000313" key="6">
    <source>
        <dbReference type="EMBL" id="CAH0400855.1"/>
    </source>
</evidence>
<dbReference type="Pfam" id="PF03722">
    <property type="entry name" value="Hemocyanin_N"/>
    <property type="match status" value="1"/>
</dbReference>
<feature type="domain" description="Hemocyanin C-terminal" evidence="5">
    <location>
        <begin position="427"/>
        <end position="652"/>
    </location>
</feature>
<dbReference type="InterPro" id="IPR000896">
    <property type="entry name" value="Hemocyanin/hexamerin_mid_dom"/>
</dbReference>
<dbReference type="SUPFAM" id="SSF81296">
    <property type="entry name" value="E set domains"/>
    <property type="match status" value="1"/>
</dbReference>
<dbReference type="InterPro" id="IPR036697">
    <property type="entry name" value="Hemocyanin_N_sf"/>
</dbReference>
<sequence>MWIFLMLFGAVISEPVDEVMNLINEKEILRDHGIRHIIPEYVSPELSDKKDIQFLDLFSNKDNKLYNTFNNYVEKGATSKGLTFNIYDDELRNAAIALFRLLTNSSQTDKNNFDKLKKWAKDNVNDDLLDYALHLTNVFGNTNLDAQFLPPFIYKPNFFVSGDAIIKALKYLVNDGEISEDIKKTYQILNIDKNTTFINANYSLCSIEQELCKAQIKYFTEDVALNSYYYGLHLLHPFWMSDEELNKANPNHAANYYFAHQQLFARYLLEKENIDPNIVCIESSAEPNFQPNLYYENGLPFPTRTSILGRAIRTHVTFLQNIDMTLTECIQRGIVKVENGSWIKVTEENSMNLVAKFIRSEIEDVMAAKIIRSVFGYATNGYPIHLYNPAPSVMHHPQTALRDPVSWYLIKRIVDYYVLYTNNTKSYDLSKYERSDYTIANLEVTRITTIFNYYMINLYKSFGEKANPVNSTNIFARQRRLNHEPFKVILTVHSKIEKDVIIRIFIGPECSIMECWDMHIGFFQLDCYRYRLIEGFNIVTWTPDTSLRYSSDQQFNYSVPYDSVIENYDIFKFPKNLAIPKGREQGVNFTMFVMILEDEESHDDFKESSIYKKITDEISNKPLGFPFHRKADIKSVNDNAPNYKFQNITVFHIKDPVDDSGYFSPYLY</sequence>
<dbReference type="Gene3D" id="1.10.1280.10">
    <property type="entry name" value="Di-copper center containing domain from catechol oxidase"/>
    <property type="match status" value="1"/>
</dbReference>
<proteinExistence type="inferred from homology"/>
<accession>A0ABN8B011</accession>
<evidence type="ECO:0000259" key="5">
    <source>
        <dbReference type="Pfam" id="PF03723"/>
    </source>
</evidence>
<evidence type="ECO:0000313" key="7">
    <source>
        <dbReference type="Proteomes" id="UP001153292"/>
    </source>
</evidence>
<gene>
    <name evidence="6" type="ORF">CHILSU_LOCUS4057</name>
</gene>
<evidence type="ECO:0000256" key="2">
    <source>
        <dbReference type="ARBA" id="ARBA00038082"/>
    </source>
</evidence>
<keyword evidence="1" id="KW-0758">Storage protein</keyword>
<dbReference type="Pfam" id="PF00372">
    <property type="entry name" value="Hemocyanin_M"/>
    <property type="match status" value="1"/>
</dbReference>
<dbReference type="PANTHER" id="PTHR11511">
    <property type="entry name" value="LARVAL STORAGE PROTEIN/PHENOLOXIDASE"/>
    <property type="match status" value="1"/>
</dbReference>
<evidence type="ECO:0000256" key="1">
    <source>
        <dbReference type="ARBA" id="ARBA00022761"/>
    </source>
</evidence>
<reference evidence="6" key="1">
    <citation type="submission" date="2021-12" db="EMBL/GenBank/DDBJ databases">
        <authorList>
            <person name="King R."/>
        </authorList>
    </citation>
    <scope>NUCLEOTIDE SEQUENCE</scope>
</reference>
<dbReference type="SUPFAM" id="SSF48050">
    <property type="entry name" value="Hemocyanin, N-terminal domain"/>
    <property type="match status" value="1"/>
</dbReference>
<name>A0ABN8B011_CHISP</name>